<dbReference type="InterPro" id="IPR039421">
    <property type="entry name" value="Type_1_exporter"/>
</dbReference>
<dbReference type="InterPro" id="IPR003439">
    <property type="entry name" value="ABC_transporter-like_ATP-bd"/>
</dbReference>
<dbReference type="NCBIfam" id="TIGR02868">
    <property type="entry name" value="CydC"/>
    <property type="match status" value="1"/>
</dbReference>
<dbReference type="RefSeq" id="WP_056964177.1">
    <property type="nucleotide sequence ID" value="NZ_AZFC01000016.1"/>
</dbReference>
<dbReference type="InterPro" id="IPR036640">
    <property type="entry name" value="ABC1_TM_sf"/>
</dbReference>
<evidence type="ECO:0000256" key="5">
    <source>
        <dbReference type="ARBA" id="ARBA00022989"/>
    </source>
</evidence>
<dbReference type="Gene3D" id="1.20.1560.10">
    <property type="entry name" value="ABC transporter type 1, transmembrane domain"/>
    <property type="match status" value="1"/>
</dbReference>
<dbReference type="GO" id="GO:0045454">
    <property type="term" value="P:cell redox homeostasis"/>
    <property type="evidence" value="ECO:0007669"/>
    <property type="project" value="InterPro"/>
</dbReference>
<feature type="transmembrane region" description="Helical" evidence="7">
    <location>
        <begin position="249"/>
        <end position="270"/>
    </location>
</feature>
<dbReference type="SUPFAM" id="SSF90123">
    <property type="entry name" value="ABC transporter transmembrane region"/>
    <property type="match status" value="1"/>
</dbReference>
<dbReference type="GO" id="GO:0005886">
    <property type="term" value="C:plasma membrane"/>
    <property type="evidence" value="ECO:0007669"/>
    <property type="project" value="UniProtKB-SubCell"/>
</dbReference>
<reference evidence="10 11" key="1">
    <citation type="journal article" date="2015" name="Genome Announc.">
        <title>Expanding the biotechnology potential of lactobacilli through comparative genomics of 213 strains and associated genera.</title>
        <authorList>
            <person name="Sun Z."/>
            <person name="Harris H.M."/>
            <person name="McCann A."/>
            <person name="Guo C."/>
            <person name="Argimon S."/>
            <person name="Zhang W."/>
            <person name="Yang X."/>
            <person name="Jeffery I.B."/>
            <person name="Cooney J.C."/>
            <person name="Kagawa T.F."/>
            <person name="Liu W."/>
            <person name="Song Y."/>
            <person name="Salvetti E."/>
            <person name="Wrobel A."/>
            <person name="Rasinkangas P."/>
            <person name="Parkhill J."/>
            <person name="Rea M.C."/>
            <person name="O'Sullivan O."/>
            <person name="Ritari J."/>
            <person name="Douillard F.P."/>
            <person name="Paul Ross R."/>
            <person name="Yang R."/>
            <person name="Briner A.E."/>
            <person name="Felis G.E."/>
            <person name="de Vos W.M."/>
            <person name="Barrangou R."/>
            <person name="Klaenhammer T.R."/>
            <person name="Caufield P.W."/>
            <person name="Cui Y."/>
            <person name="Zhang H."/>
            <person name="O'Toole P.W."/>
        </authorList>
    </citation>
    <scope>NUCLEOTIDE SEQUENCE [LARGE SCALE GENOMIC DNA]</scope>
    <source>
        <strain evidence="10 11">DSM 15429</strain>
    </source>
</reference>
<dbReference type="Pfam" id="PF00664">
    <property type="entry name" value="ABC_membrane"/>
    <property type="match status" value="1"/>
</dbReference>
<dbReference type="InterPro" id="IPR011527">
    <property type="entry name" value="ABC1_TM_dom"/>
</dbReference>
<keyword evidence="6 7" id="KW-0472">Membrane</keyword>
<organism evidence="10 11">
    <name type="scientific">Levilactobacillus spicheri DSM 15429</name>
    <dbReference type="NCBI Taxonomy" id="1423805"/>
    <lineage>
        <taxon>Bacteria</taxon>
        <taxon>Bacillati</taxon>
        <taxon>Bacillota</taxon>
        <taxon>Bacilli</taxon>
        <taxon>Lactobacillales</taxon>
        <taxon>Lactobacillaceae</taxon>
        <taxon>Levilactobacillus</taxon>
    </lineage>
</organism>
<dbReference type="SUPFAM" id="SSF52540">
    <property type="entry name" value="P-loop containing nucleoside triphosphate hydrolases"/>
    <property type="match status" value="1"/>
</dbReference>
<evidence type="ECO:0000256" key="2">
    <source>
        <dbReference type="ARBA" id="ARBA00022692"/>
    </source>
</evidence>
<dbReference type="GO" id="GO:0034040">
    <property type="term" value="F:ATPase-coupled lipid transmembrane transporter activity"/>
    <property type="evidence" value="ECO:0007669"/>
    <property type="project" value="TreeGrafter"/>
</dbReference>
<dbReference type="GO" id="GO:0034775">
    <property type="term" value="P:glutathione transmembrane transport"/>
    <property type="evidence" value="ECO:0007669"/>
    <property type="project" value="InterPro"/>
</dbReference>
<dbReference type="InterPro" id="IPR014223">
    <property type="entry name" value="ABC_CydC/D"/>
</dbReference>
<accession>A0A0R1QU00</accession>
<comment type="caution">
    <text evidence="10">The sequence shown here is derived from an EMBL/GenBank/DDBJ whole genome shotgun (WGS) entry which is preliminary data.</text>
</comment>
<evidence type="ECO:0000313" key="11">
    <source>
        <dbReference type="Proteomes" id="UP000051835"/>
    </source>
</evidence>
<evidence type="ECO:0000256" key="1">
    <source>
        <dbReference type="ARBA" id="ARBA00004651"/>
    </source>
</evidence>
<dbReference type="GO" id="GO:0140359">
    <property type="term" value="F:ABC-type transporter activity"/>
    <property type="evidence" value="ECO:0007669"/>
    <property type="project" value="InterPro"/>
</dbReference>
<keyword evidence="4" id="KW-0067">ATP-binding</keyword>
<dbReference type="Proteomes" id="UP000051835">
    <property type="component" value="Unassembled WGS sequence"/>
</dbReference>
<dbReference type="PROSITE" id="PS00211">
    <property type="entry name" value="ABC_TRANSPORTER_1"/>
    <property type="match status" value="1"/>
</dbReference>
<dbReference type="InterPro" id="IPR017871">
    <property type="entry name" value="ABC_transporter-like_CS"/>
</dbReference>
<dbReference type="InterPro" id="IPR003593">
    <property type="entry name" value="AAA+_ATPase"/>
</dbReference>
<keyword evidence="3" id="KW-0547">Nucleotide-binding</keyword>
<sequence>MKGFFKTFENDHWVMPYLRKYKGLLGLVLFLGFMTFFCGGALMFNSGYLISRAATHPFNILMIYVPIVLARAFGIGRPAFRYAERLTSHNWVLRIVSDFRKRLYQSVEKQAVAIRQTHQTGDVLSILAEDIDHIENLYLRTVFPLVIGWLLYLFVVIGIGYFNWAFGLLMLLLLGVIVLVMPLLSVAANGKREFQARQVQRRFYTQLTDAVLGLGDWLISGRREAFLQRQDQPIDQIATLRRSDHYFQWWRNFAIQLIFGAAIVLIVWWAGVTFTHNQAEANWVAAFGLALFPTIEPFANMSQGVSEWPVYRDSIQRVNRLDENAPAEPAEQTTIETPATLRVDHLNFTYAGAQRQVISDLSLTVKPGEKLALLGPSGTGKSTLLKLILGDEQPTSGQVTLNDLPVARLQDQRAQLFGVLDQQPYLFNTTVMNNVRLGNLKATDEDVRRVIKAVELDDLIGSLPDGYNTQVQEAGSRFSGGERQRLSLARILLQDAPIIILDEPTVSLDPITEQHLLDTVFDVLHDKTIIWVTHHLAGIQHVNQVRFIENGQFDMQGTPQELYRTNARFRALYDLDRGR</sequence>
<evidence type="ECO:0000256" key="6">
    <source>
        <dbReference type="ARBA" id="ARBA00023136"/>
    </source>
</evidence>
<name>A0A0R1QU00_9LACO</name>
<evidence type="ECO:0000256" key="4">
    <source>
        <dbReference type="ARBA" id="ARBA00022840"/>
    </source>
</evidence>
<dbReference type="PANTHER" id="PTHR24221:SF653">
    <property type="entry name" value="TRANSPORT ATP-BINDING PROTEIN CYDC"/>
    <property type="match status" value="1"/>
</dbReference>
<dbReference type="InterPro" id="IPR027417">
    <property type="entry name" value="P-loop_NTPase"/>
</dbReference>
<dbReference type="PANTHER" id="PTHR24221">
    <property type="entry name" value="ATP-BINDING CASSETTE SUB-FAMILY B"/>
    <property type="match status" value="1"/>
</dbReference>
<dbReference type="GO" id="GO:0005524">
    <property type="term" value="F:ATP binding"/>
    <property type="evidence" value="ECO:0007669"/>
    <property type="project" value="UniProtKB-KW"/>
</dbReference>
<dbReference type="Gene3D" id="3.40.50.300">
    <property type="entry name" value="P-loop containing nucleotide triphosphate hydrolases"/>
    <property type="match status" value="1"/>
</dbReference>
<keyword evidence="2 7" id="KW-0812">Transmembrane</keyword>
<gene>
    <name evidence="10" type="ORF">FD37_GL001399</name>
</gene>
<dbReference type="PATRIC" id="fig|1423805.4.peg.1434"/>
<dbReference type="EMBL" id="AZFC01000016">
    <property type="protein sequence ID" value="KRL48272.1"/>
    <property type="molecule type" value="Genomic_DNA"/>
</dbReference>
<feature type="domain" description="ABC transmembrane type-1" evidence="9">
    <location>
        <begin position="27"/>
        <end position="308"/>
    </location>
</feature>
<proteinExistence type="predicted"/>
<comment type="subcellular location">
    <subcellularLocation>
        <location evidence="1">Cell membrane</location>
        <topology evidence="1">Multi-pass membrane protein</topology>
    </subcellularLocation>
</comment>
<feature type="transmembrane region" description="Helical" evidence="7">
    <location>
        <begin position="21"/>
        <end position="44"/>
    </location>
</feature>
<feature type="domain" description="ABC transporter" evidence="8">
    <location>
        <begin position="341"/>
        <end position="575"/>
    </location>
</feature>
<keyword evidence="5 7" id="KW-1133">Transmembrane helix</keyword>
<feature type="transmembrane region" description="Helical" evidence="7">
    <location>
        <begin position="56"/>
        <end position="76"/>
    </location>
</feature>
<evidence type="ECO:0000259" key="8">
    <source>
        <dbReference type="PROSITE" id="PS50893"/>
    </source>
</evidence>
<evidence type="ECO:0000256" key="3">
    <source>
        <dbReference type="ARBA" id="ARBA00022741"/>
    </source>
</evidence>
<dbReference type="PROSITE" id="PS50929">
    <property type="entry name" value="ABC_TM1F"/>
    <property type="match status" value="1"/>
</dbReference>
<dbReference type="AlphaFoldDB" id="A0A0R1QU00"/>
<evidence type="ECO:0000256" key="7">
    <source>
        <dbReference type="SAM" id="Phobius"/>
    </source>
</evidence>
<feature type="transmembrane region" description="Helical" evidence="7">
    <location>
        <begin position="142"/>
        <end position="162"/>
    </location>
</feature>
<dbReference type="Pfam" id="PF00005">
    <property type="entry name" value="ABC_tran"/>
    <property type="match status" value="1"/>
</dbReference>
<dbReference type="PROSITE" id="PS50893">
    <property type="entry name" value="ABC_TRANSPORTER_2"/>
    <property type="match status" value="1"/>
</dbReference>
<evidence type="ECO:0000313" key="10">
    <source>
        <dbReference type="EMBL" id="KRL48272.1"/>
    </source>
</evidence>
<dbReference type="GO" id="GO:0016887">
    <property type="term" value="F:ATP hydrolysis activity"/>
    <property type="evidence" value="ECO:0007669"/>
    <property type="project" value="InterPro"/>
</dbReference>
<evidence type="ECO:0000259" key="9">
    <source>
        <dbReference type="PROSITE" id="PS50929"/>
    </source>
</evidence>
<dbReference type="SMART" id="SM00382">
    <property type="entry name" value="AAA"/>
    <property type="match status" value="1"/>
</dbReference>
<dbReference type="CDD" id="cd03247">
    <property type="entry name" value="ABCC_cytochrome_bd"/>
    <property type="match status" value="1"/>
</dbReference>
<feature type="transmembrane region" description="Helical" evidence="7">
    <location>
        <begin position="168"/>
        <end position="188"/>
    </location>
</feature>
<protein>
    <submittedName>
        <fullName evidence="10">Cytochrome bd biosynthesis ABC-type transporter, ATPase and permease component</fullName>
    </submittedName>
</protein>